<dbReference type="PANTHER" id="PTHR38699">
    <property type="entry name" value="CHROMOSOME 1, WHOLE GENOME SHOTGUN SEQUENCE"/>
    <property type="match status" value="1"/>
</dbReference>
<dbReference type="OrthoDB" id="2430343at2759"/>
<dbReference type="GO" id="GO:0140580">
    <property type="term" value="F:mitochondrion autophagosome adaptor activity"/>
    <property type="evidence" value="ECO:0007669"/>
    <property type="project" value="InterPro"/>
</dbReference>
<proteinExistence type="predicted"/>
<sequence>MSLPIPDLRFEQSFLRSLDGYAGKRSDGGLSEKELQALESGDPDALAPAPLNPVTPGIVVYAVLKDQIIMPLVQGFIWAGILLSWRPVRVGIIRYGQRSGEYLFNMIGLGKMR</sequence>
<dbReference type="Proteomes" id="UP000837801">
    <property type="component" value="Unassembled WGS sequence"/>
</dbReference>
<gene>
    <name evidence="1" type="ORF">CLIB1423_10S01508</name>
</gene>
<evidence type="ECO:0000313" key="2">
    <source>
        <dbReference type="Proteomes" id="UP000837801"/>
    </source>
</evidence>
<keyword evidence="2" id="KW-1185">Reference proteome</keyword>
<evidence type="ECO:0000313" key="1">
    <source>
        <dbReference type="EMBL" id="CAH2353285.1"/>
    </source>
</evidence>
<organism evidence="1 2">
    <name type="scientific">[Candida] railenensis</name>
    <dbReference type="NCBI Taxonomy" id="45579"/>
    <lineage>
        <taxon>Eukaryota</taxon>
        <taxon>Fungi</taxon>
        <taxon>Dikarya</taxon>
        <taxon>Ascomycota</taxon>
        <taxon>Saccharomycotina</taxon>
        <taxon>Pichiomycetes</taxon>
        <taxon>Debaryomycetaceae</taxon>
        <taxon>Kurtzmaniella</taxon>
    </lineage>
</organism>
<reference evidence="1" key="1">
    <citation type="submission" date="2022-03" db="EMBL/GenBank/DDBJ databases">
        <authorList>
            <person name="Legras J.-L."/>
            <person name="Devillers H."/>
            <person name="Grondin C."/>
        </authorList>
    </citation>
    <scope>NUCLEOTIDE SEQUENCE</scope>
    <source>
        <strain evidence="1">CLIB 1423</strain>
    </source>
</reference>
<dbReference type="PANTHER" id="PTHR38699:SF1">
    <property type="entry name" value="MITOPHAGY RECEPTOR ATG43"/>
    <property type="match status" value="1"/>
</dbReference>
<dbReference type="AlphaFoldDB" id="A0A9P0QQY3"/>
<dbReference type="InterPro" id="IPR013898">
    <property type="entry name" value="Atg43"/>
</dbReference>
<comment type="caution">
    <text evidence="1">The sequence shown here is derived from an EMBL/GenBank/DDBJ whole genome shotgun (WGS) entry which is preliminary data.</text>
</comment>
<protein>
    <submittedName>
        <fullName evidence="1">Uncharacterized protein</fullName>
    </submittedName>
</protein>
<accession>A0A9P0QQY3</accession>
<name>A0A9P0QQY3_9ASCO</name>
<dbReference type="EMBL" id="CAKXYY010000010">
    <property type="protein sequence ID" value="CAH2353285.1"/>
    <property type="molecule type" value="Genomic_DNA"/>
</dbReference>
<dbReference type="GO" id="GO:0000423">
    <property type="term" value="P:mitophagy"/>
    <property type="evidence" value="ECO:0007669"/>
    <property type="project" value="InterPro"/>
</dbReference>